<evidence type="ECO:0000313" key="4">
    <source>
        <dbReference type="Proteomes" id="UP000029121"/>
    </source>
</evidence>
<keyword evidence="2" id="KW-0812">Transmembrane</keyword>
<keyword evidence="2" id="KW-0472">Membrane</keyword>
<feature type="transmembrane region" description="Helical" evidence="2">
    <location>
        <begin position="38"/>
        <end position="61"/>
    </location>
</feature>
<feature type="region of interest" description="Disordered" evidence="1">
    <location>
        <begin position="1"/>
        <end position="22"/>
    </location>
</feature>
<sequence>MRPSLLTTSKSQSTERDLEGPPQLNFESCLGLKVKSGFATLLASYTISYLLLLYLFTSIFYQSLVLTLTHS</sequence>
<protein>
    <submittedName>
        <fullName evidence="3">Uncharacterized protein</fullName>
    </submittedName>
</protein>
<feature type="compositionally biased region" description="Polar residues" evidence="1">
    <location>
        <begin position="1"/>
        <end position="12"/>
    </location>
</feature>
<dbReference type="AlphaFoldDB" id="R0IKD0"/>
<proteinExistence type="predicted"/>
<gene>
    <name evidence="3" type="ORF">CARUB_v10011377mg</name>
</gene>
<keyword evidence="2" id="KW-1133">Transmembrane helix</keyword>
<dbReference type="Proteomes" id="UP000029121">
    <property type="component" value="Unassembled WGS sequence"/>
</dbReference>
<keyword evidence="4" id="KW-1185">Reference proteome</keyword>
<accession>R0IKD0</accession>
<evidence type="ECO:0000313" key="3">
    <source>
        <dbReference type="EMBL" id="EOA38960.1"/>
    </source>
</evidence>
<evidence type="ECO:0000256" key="1">
    <source>
        <dbReference type="SAM" id="MobiDB-lite"/>
    </source>
</evidence>
<name>R0IKD0_9BRAS</name>
<dbReference type="EMBL" id="KB870805">
    <property type="protein sequence ID" value="EOA38960.1"/>
    <property type="molecule type" value="Genomic_DNA"/>
</dbReference>
<organism evidence="3 4">
    <name type="scientific">Capsella rubella</name>
    <dbReference type="NCBI Taxonomy" id="81985"/>
    <lineage>
        <taxon>Eukaryota</taxon>
        <taxon>Viridiplantae</taxon>
        <taxon>Streptophyta</taxon>
        <taxon>Embryophyta</taxon>
        <taxon>Tracheophyta</taxon>
        <taxon>Spermatophyta</taxon>
        <taxon>Magnoliopsida</taxon>
        <taxon>eudicotyledons</taxon>
        <taxon>Gunneridae</taxon>
        <taxon>Pentapetalae</taxon>
        <taxon>rosids</taxon>
        <taxon>malvids</taxon>
        <taxon>Brassicales</taxon>
        <taxon>Brassicaceae</taxon>
        <taxon>Camelineae</taxon>
        <taxon>Capsella</taxon>
    </lineage>
</organism>
<evidence type="ECO:0000256" key="2">
    <source>
        <dbReference type="SAM" id="Phobius"/>
    </source>
</evidence>
<reference evidence="4" key="1">
    <citation type="journal article" date="2013" name="Nat. Genet.">
        <title>The Capsella rubella genome and the genomic consequences of rapid mating system evolution.</title>
        <authorList>
            <person name="Slotte T."/>
            <person name="Hazzouri K.M."/>
            <person name="Agren J.A."/>
            <person name="Koenig D."/>
            <person name="Maumus F."/>
            <person name="Guo Y.L."/>
            <person name="Steige K."/>
            <person name="Platts A.E."/>
            <person name="Escobar J.S."/>
            <person name="Newman L.K."/>
            <person name="Wang W."/>
            <person name="Mandakova T."/>
            <person name="Vello E."/>
            <person name="Smith L.M."/>
            <person name="Henz S.R."/>
            <person name="Steffen J."/>
            <person name="Takuno S."/>
            <person name="Brandvain Y."/>
            <person name="Coop G."/>
            <person name="Andolfatto P."/>
            <person name="Hu T.T."/>
            <person name="Blanchette M."/>
            <person name="Clark R.M."/>
            <person name="Quesneville H."/>
            <person name="Nordborg M."/>
            <person name="Gaut B.S."/>
            <person name="Lysak M.A."/>
            <person name="Jenkins J."/>
            <person name="Grimwood J."/>
            <person name="Chapman J."/>
            <person name="Prochnik S."/>
            <person name="Shu S."/>
            <person name="Rokhsar D."/>
            <person name="Schmutz J."/>
            <person name="Weigel D."/>
            <person name="Wright S.I."/>
        </authorList>
    </citation>
    <scope>NUCLEOTIDE SEQUENCE [LARGE SCALE GENOMIC DNA]</scope>
    <source>
        <strain evidence="4">cv. Monte Gargano</strain>
    </source>
</reference>